<evidence type="ECO:0000313" key="1">
    <source>
        <dbReference type="EMBL" id="CAL1706256.1"/>
    </source>
</evidence>
<reference evidence="2" key="1">
    <citation type="submission" date="2024-04" db="EMBL/GenBank/DDBJ databases">
        <authorList>
            <person name="Shaw F."/>
            <person name="Minotto A."/>
        </authorList>
    </citation>
    <scope>NUCLEOTIDE SEQUENCE [LARGE SCALE GENOMIC DNA]</scope>
</reference>
<keyword evidence="2" id="KW-1185">Reference proteome</keyword>
<organism evidence="1 2">
    <name type="scientific">Somion occarium</name>
    <dbReference type="NCBI Taxonomy" id="3059160"/>
    <lineage>
        <taxon>Eukaryota</taxon>
        <taxon>Fungi</taxon>
        <taxon>Dikarya</taxon>
        <taxon>Basidiomycota</taxon>
        <taxon>Agaricomycotina</taxon>
        <taxon>Agaricomycetes</taxon>
        <taxon>Polyporales</taxon>
        <taxon>Cerrenaceae</taxon>
        <taxon>Somion</taxon>
    </lineage>
</organism>
<evidence type="ECO:0000313" key="2">
    <source>
        <dbReference type="Proteomes" id="UP001497453"/>
    </source>
</evidence>
<sequence length="100" mass="11178">MHRGYVDSTRRQGPRFRNLAILGYSLIRSGKLGITSRQVMITEKTCAVASEASDVGCDAEIKGLDCSTSSRRIDTQATRRRSNQRRASGLHFLSSFRSLR</sequence>
<accession>A0ABP1DEK3</accession>
<name>A0ABP1DEK3_9APHY</name>
<proteinExistence type="predicted"/>
<gene>
    <name evidence="1" type="ORF">GFSPODELE1_LOCUS5779</name>
</gene>
<dbReference type="EMBL" id="OZ037947">
    <property type="protein sequence ID" value="CAL1706256.1"/>
    <property type="molecule type" value="Genomic_DNA"/>
</dbReference>
<dbReference type="Proteomes" id="UP001497453">
    <property type="component" value="Chromosome 4"/>
</dbReference>
<protein>
    <submittedName>
        <fullName evidence="1">Uncharacterized protein</fullName>
    </submittedName>
</protein>